<dbReference type="InterPro" id="IPR001810">
    <property type="entry name" value="F-box_dom"/>
</dbReference>
<dbReference type="Pfam" id="PF12937">
    <property type="entry name" value="F-box-like"/>
    <property type="match status" value="1"/>
</dbReference>
<evidence type="ECO:0000313" key="2">
    <source>
        <dbReference type="Proteomes" id="UP000504606"/>
    </source>
</evidence>
<dbReference type="SMART" id="SM00256">
    <property type="entry name" value="FBOX"/>
    <property type="match status" value="1"/>
</dbReference>
<evidence type="ECO:0000259" key="1">
    <source>
        <dbReference type="PROSITE" id="PS50181"/>
    </source>
</evidence>
<dbReference type="GeneID" id="113215021"/>
<protein>
    <submittedName>
        <fullName evidence="3">Uncharacterized protein LOC113215021 isoform X2</fullName>
    </submittedName>
</protein>
<name>A0A9C6XQ75_FRAOC</name>
<dbReference type="PROSITE" id="PS50181">
    <property type="entry name" value="FBOX"/>
    <property type="match status" value="1"/>
</dbReference>
<dbReference type="AlphaFoldDB" id="A0A9C6XQ75"/>
<reference evidence="3" key="1">
    <citation type="submission" date="2025-08" db="UniProtKB">
        <authorList>
            <consortium name="RefSeq"/>
        </authorList>
    </citation>
    <scope>IDENTIFICATION</scope>
    <source>
        <tissue evidence="3">Whole organism</tissue>
    </source>
</reference>
<accession>A0A9C6XQ75</accession>
<proteinExistence type="predicted"/>
<dbReference type="RefSeq" id="XP_052127333.1">
    <property type="nucleotide sequence ID" value="XM_052271373.1"/>
</dbReference>
<gene>
    <name evidence="3" type="primary">LOC113215021</name>
</gene>
<keyword evidence="2" id="KW-1185">Reference proteome</keyword>
<dbReference type="SUPFAM" id="SSF81383">
    <property type="entry name" value="F-box domain"/>
    <property type="match status" value="1"/>
</dbReference>
<dbReference type="Gene3D" id="1.20.1280.50">
    <property type="match status" value="1"/>
</dbReference>
<evidence type="ECO:0000313" key="3">
    <source>
        <dbReference type="RefSeq" id="XP_052127333.1"/>
    </source>
</evidence>
<organism evidence="2 3">
    <name type="scientific">Frankliniella occidentalis</name>
    <name type="common">Western flower thrips</name>
    <name type="synonym">Euthrips occidentalis</name>
    <dbReference type="NCBI Taxonomy" id="133901"/>
    <lineage>
        <taxon>Eukaryota</taxon>
        <taxon>Metazoa</taxon>
        <taxon>Ecdysozoa</taxon>
        <taxon>Arthropoda</taxon>
        <taxon>Hexapoda</taxon>
        <taxon>Insecta</taxon>
        <taxon>Pterygota</taxon>
        <taxon>Neoptera</taxon>
        <taxon>Paraneoptera</taxon>
        <taxon>Thysanoptera</taxon>
        <taxon>Terebrantia</taxon>
        <taxon>Thripoidea</taxon>
        <taxon>Thripidae</taxon>
        <taxon>Frankliniella</taxon>
    </lineage>
</organism>
<dbReference type="InterPro" id="IPR036047">
    <property type="entry name" value="F-box-like_dom_sf"/>
</dbReference>
<sequence>MEALPDDALLAVLHRLDNGDLVRCRRVCRRLRDVVGHPELWRDRDVSGGFLLMSPPPPRCRRLALTGWRKLPLHAADAARTTSCAAAGLSVLVDAHPLVAAGVIRRQVELGRLTELDIAFSPACWHAGEGLLLKYALQVGGLRELHIGSSTHTHTHTTGWSTPVAPSLKKLAYGGDNAVLLKVLLRAHAATLEVVRLDHLGGWDREVTDLLSSITHPWELQCHVVRGLGPKLAECRSLTSLRLTVQDDDLLLMKDATNAISFVRQSHITRLYVRGRNKLPMFLVRMSGDDGTPISKSKLTHVEVDMRDSPLIEGTHYELQRGLFMVLGSFLPALEVCIFNGELCPLILRD</sequence>
<dbReference type="Proteomes" id="UP000504606">
    <property type="component" value="Unplaced"/>
</dbReference>
<feature type="domain" description="F-box" evidence="1">
    <location>
        <begin position="1"/>
        <end position="44"/>
    </location>
</feature>